<evidence type="ECO:0000313" key="1">
    <source>
        <dbReference type="EMBL" id="OKL55913.1"/>
    </source>
</evidence>
<keyword evidence="2" id="KW-1185">Reference proteome</keyword>
<name>A0A225AB05_TALAT</name>
<dbReference type="GeneID" id="31008576"/>
<evidence type="ECO:0000313" key="2">
    <source>
        <dbReference type="Proteomes" id="UP000214365"/>
    </source>
</evidence>
<comment type="caution">
    <text evidence="1">The sequence shown here is derived from an EMBL/GenBank/DDBJ whole genome shotgun (WGS) entry which is preliminary data.</text>
</comment>
<accession>A0A225AB05</accession>
<organism evidence="1 2">
    <name type="scientific">Talaromyces atroroseus</name>
    <dbReference type="NCBI Taxonomy" id="1441469"/>
    <lineage>
        <taxon>Eukaryota</taxon>
        <taxon>Fungi</taxon>
        <taxon>Dikarya</taxon>
        <taxon>Ascomycota</taxon>
        <taxon>Pezizomycotina</taxon>
        <taxon>Eurotiomycetes</taxon>
        <taxon>Eurotiomycetidae</taxon>
        <taxon>Eurotiales</taxon>
        <taxon>Trichocomaceae</taxon>
        <taxon>Talaromyces</taxon>
        <taxon>Talaromyces sect. Trachyspermi</taxon>
    </lineage>
</organism>
<dbReference type="RefSeq" id="XP_020116034.1">
    <property type="nucleotide sequence ID" value="XM_020263862.1"/>
</dbReference>
<protein>
    <submittedName>
        <fullName evidence="1">Uncharacterized protein</fullName>
    </submittedName>
</protein>
<dbReference type="EMBL" id="LFMY01000017">
    <property type="protein sequence ID" value="OKL55913.1"/>
    <property type="molecule type" value="Genomic_DNA"/>
</dbReference>
<dbReference type="Proteomes" id="UP000214365">
    <property type="component" value="Unassembled WGS sequence"/>
</dbReference>
<gene>
    <name evidence="1" type="ORF">UA08_08820</name>
</gene>
<reference evidence="1 2" key="1">
    <citation type="submission" date="2015-06" db="EMBL/GenBank/DDBJ databases">
        <title>Talaromyces atroroseus IBT 11181 draft genome.</title>
        <authorList>
            <person name="Rasmussen K.B."/>
            <person name="Rasmussen S."/>
            <person name="Petersen B."/>
            <person name="Sicheritz-Ponten T."/>
            <person name="Mortensen U.H."/>
            <person name="Thrane U."/>
        </authorList>
    </citation>
    <scope>NUCLEOTIDE SEQUENCE [LARGE SCALE GENOMIC DNA]</scope>
    <source>
        <strain evidence="1 2">IBT 11181</strain>
    </source>
</reference>
<proteinExistence type="predicted"/>
<dbReference type="AlphaFoldDB" id="A0A225AB05"/>
<sequence>MSNSFSSYQQRWGGLFWEWDIGKLEVIMRDKIICIRDGRSSNDDDYRCLLGFPDEYTPRRGEDNTRQERTMPIASAAEVLYVSSSDHPVPFIRIEGRRACGLTAFEEANTFLGHSNQVHHAGHPTELSDCEKMRTSIQVLEIYVPSSYVRAAILSSSIRNMKPQEINSYLYYLSPKYAYKLLGSTKRDACYQELARCVVPITNC</sequence>
<dbReference type="OrthoDB" id="4318963at2759"/>
<dbReference type="STRING" id="1441469.A0A225AB05"/>